<gene>
    <name evidence="1" type="ORF">MNBD_GAMMA07-1494</name>
</gene>
<proteinExistence type="predicted"/>
<name>A0A3B0X1M1_9ZZZZ</name>
<reference evidence="1" key="1">
    <citation type="submission" date="2018-06" db="EMBL/GenBank/DDBJ databases">
        <authorList>
            <person name="Zhirakovskaya E."/>
        </authorList>
    </citation>
    <scope>NUCLEOTIDE SEQUENCE</scope>
</reference>
<evidence type="ECO:0000313" key="1">
    <source>
        <dbReference type="EMBL" id="VAW56787.1"/>
    </source>
</evidence>
<dbReference type="EMBL" id="UOFF01000279">
    <property type="protein sequence ID" value="VAW56787.1"/>
    <property type="molecule type" value="Genomic_DNA"/>
</dbReference>
<feature type="non-terminal residue" evidence="1">
    <location>
        <position position="234"/>
    </location>
</feature>
<organism evidence="1">
    <name type="scientific">hydrothermal vent metagenome</name>
    <dbReference type="NCBI Taxonomy" id="652676"/>
    <lineage>
        <taxon>unclassified sequences</taxon>
        <taxon>metagenomes</taxon>
        <taxon>ecological metagenomes</taxon>
    </lineage>
</organism>
<dbReference type="AlphaFoldDB" id="A0A3B0X1M1"/>
<accession>A0A3B0X1M1</accession>
<protein>
    <submittedName>
        <fullName evidence="1">Uncharacterized protein</fullName>
    </submittedName>
</protein>
<sequence>MFIQLSRIRPFMALFTVLLLSLSSNAFAIHGSIVIKDKVSAAAGGVFTDNPTNPSIEISIPAGALEKDAVLIVKKIVPTNPILAKKIGEAQSPAFKISLLTKVIKREHIVLVPVTILEPIKIAITANPLPIHPQIGELARHTGGWKGTWQRMMTNFYHPSTGMVASLTKQAVIKLKVRHRTLQAASGPAVERGKDKYFNKTWGAEVMWTDRYHLNQLLQVVVPFDPTAPLDAIR</sequence>